<proteinExistence type="predicted"/>
<evidence type="ECO:0000256" key="6">
    <source>
        <dbReference type="SAM" id="Phobius"/>
    </source>
</evidence>
<evidence type="ECO:0000256" key="3">
    <source>
        <dbReference type="ARBA" id="ARBA00022989"/>
    </source>
</evidence>
<evidence type="ECO:0000256" key="1">
    <source>
        <dbReference type="ARBA" id="ARBA00004141"/>
    </source>
</evidence>
<feature type="transmembrane region" description="Helical" evidence="6">
    <location>
        <begin position="20"/>
        <end position="39"/>
    </location>
</feature>
<dbReference type="AlphaFoldDB" id="A0AAF3EVG3"/>
<keyword evidence="2 5" id="KW-0812">Transmembrane</keyword>
<dbReference type="PROSITE" id="PS51225">
    <property type="entry name" value="MARVEL"/>
    <property type="match status" value="1"/>
</dbReference>
<reference evidence="9" key="1">
    <citation type="submission" date="2024-02" db="UniProtKB">
        <authorList>
            <consortium name="WormBaseParasite"/>
        </authorList>
    </citation>
    <scope>IDENTIFICATION</scope>
</reference>
<evidence type="ECO:0000256" key="4">
    <source>
        <dbReference type="ARBA" id="ARBA00023136"/>
    </source>
</evidence>
<feature type="transmembrane region" description="Helical" evidence="6">
    <location>
        <begin position="45"/>
        <end position="66"/>
    </location>
</feature>
<organism evidence="8 9">
    <name type="scientific">Mesorhabditis belari</name>
    <dbReference type="NCBI Taxonomy" id="2138241"/>
    <lineage>
        <taxon>Eukaryota</taxon>
        <taxon>Metazoa</taxon>
        <taxon>Ecdysozoa</taxon>
        <taxon>Nematoda</taxon>
        <taxon>Chromadorea</taxon>
        <taxon>Rhabditida</taxon>
        <taxon>Rhabditina</taxon>
        <taxon>Rhabditomorpha</taxon>
        <taxon>Rhabditoidea</taxon>
        <taxon>Rhabditidae</taxon>
        <taxon>Mesorhabditinae</taxon>
        <taxon>Mesorhabditis</taxon>
    </lineage>
</organism>
<accession>A0AAF3EVG3</accession>
<feature type="transmembrane region" description="Helical" evidence="6">
    <location>
        <begin position="87"/>
        <end position="106"/>
    </location>
</feature>
<keyword evidence="4 5" id="KW-0472">Membrane</keyword>
<keyword evidence="8" id="KW-1185">Reference proteome</keyword>
<feature type="transmembrane region" description="Helical" evidence="6">
    <location>
        <begin position="118"/>
        <end position="142"/>
    </location>
</feature>
<name>A0AAF3EVG3_9BILA</name>
<keyword evidence="3 6" id="KW-1133">Transmembrane helix</keyword>
<dbReference type="WBParaSite" id="MBELARI_LOCUS17579">
    <property type="protein sequence ID" value="MBELARI_LOCUS17579"/>
    <property type="gene ID" value="MBELARI_LOCUS17579"/>
</dbReference>
<dbReference type="Proteomes" id="UP000887575">
    <property type="component" value="Unassembled WGS sequence"/>
</dbReference>
<feature type="domain" description="MARVEL" evidence="7">
    <location>
        <begin position="12"/>
        <end position="146"/>
    </location>
</feature>
<evidence type="ECO:0000259" key="7">
    <source>
        <dbReference type="PROSITE" id="PS51225"/>
    </source>
</evidence>
<evidence type="ECO:0000256" key="5">
    <source>
        <dbReference type="PROSITE-ProRule" id="PRU00581"/>
    </source>
</evidence>
<comment type="subcellular location">
    <subcellularLocation>
        <location evidence="1">Membrane</location>
        <topology evidence="1">Multi-pass membrane protein</topology>
    </subcellularLocation>
</comment>
<evidence type="ECO:0000313" key="8">
    <source>
        <dbReference type="Proteomes" id="UP000887575"/>
    </source>
</evidence>
<protein>
    <submittedName>
        <fullName evidence="9">MARVEL domain-containing protein</fullName>
    </submittedName>
</protein>
<dbReference type="InterPro" id="IPR008253">
    <property type="entry name" value="Marvel"/>
</dbReference>
<evidence type="ECO:0000313" key="9">
    <source>
        <dbReference type="WBParaSite" id="MBELARI_LOCUS17579"/>
    </source>
</evidence>
<evidence type="ECO:0000256" key="2">
    <source>
        <dbReference type="ARBA" id="ARBA00022692"/>
    </source>
</evidence>
<sequence>MDLNSHFDSDIVFLKLPHLFKPLQVICAIVLAICVGSTGGGENGVIWFVVFVSLIISALATALFALKIQDSVIESISNGSLTWSVVEMVYSFVLAVLSAISIWLSFGLASKVIFGSSAGYIAAGLFFIVHAVLYAAPCVMLYDAMQANGRAERNDVQVAHPFSESSYQYDV</sequence>
<dbReference type="GO" id="GO:0016020">
    <property type="term" value="C:membrane"/>
    <property type="evidence" value="ECO:0007669"/>
    <property type="project" value="UniProtKB-SubCell"/>
</dbReference>